<gene>
    <name evidence="4" type="ORF">F3Y22_tig00110893pilonHSYRG00761</name>
</gene>
<dbReference type="InterPro" id="IPR004843">
    <property type="entry name" value="Calcineurin-like_PHP"/>
</dbReference>
<protein>
    <submittedName>
        <fullName evidence="4">Purple acid phosphatase 3</fullName>
    </submittedName>
</protein>
<evidence type="ECO:0000313" key="4">
    <source>
        <dbReference type="EMBL" id="KAE8690937.1"/>
    </source>
</evidence>
<dbReference type="Proteomes" id="UP000436088">
    <property type="component" value="Unassembled WGS sequence"/>
</dbReference>
<dbReference type="SUPFAM" id="SSF56300">
    <property type="entry name" value="Metallo-dependent phosphatases"/>
    <property type="match status" value="1"/>
</dbReference>
<dbReference type="PANTHER" id="PTHR10161">
    <property type="entry name" value="TARTRATE-RESISTANT ACID PHOSPHATASE TYPE 5"/>
    <property type="match status" value="1"/>
</dbReference>
<dbReference type="PANTHER" id="PTHR10161:SF34">
    <property type="entry name" value="PURPLE ACID PHOSPHATASE 4"/>
    <property type="match status" value="1"/>
</dbReference>
<evidence type="ECO:0000259" key="3">
    <source>
        <dbReference type="Pfam" id="PF00149"/>
    </source>
</evidence>
<accession>A0A6A2ZH35</accession>
<dbReference type="EMBL" id="VEPZ02001150">
    <property type="protein sequence ID" value="KAE8690937.1"/>
    <property type="molecule type" value="Genomic_DNA"/>
</dbReference>
<sequence>MRGGASTLRTHRETRQVDIVLLQMGVIGEKLVIDFVISTGDKFYENGLTGVEDPAFHEYFTDIYTAPSLQKQTMVHRGNVVAQLIPILRKMDGRWLCLRSFILNAGPDATPFVSNYFTNPEEHEVESGLRESTAKWKIVVGHHKIKSAGQHGNTHEFDLHLLPLLQAYDVDLYINGHDHCLQHISSIESGIQFMTSEGDSRAWRGDDGTWNNPQEMKLYHDGQGFMSLKMTQTELDIKFYDVFL</sequence>
<dbReference type="Pfam" id="PF00149">
    <property type="entry name" value="Metallophos"/>
    <property type="match status" value="1"/>
</dbReference>
<proteinExistence type="predicted"/>
<organism evidence="4 5">
    <name type="scientific">Hibiscus syriacus</name>
    <name type="common">Rose of Sharon</name>
    <dbReference type="NCBI Taxonomy" id="106335"/>
    <lineage>
        <taxon>Eukaryota</taxon>
        <taxon>Viridiplantae</taxon>
        <taxon>Streptophyta</taxon>
        <taxon>Embryophyta</taxon>
        <taxon>Tracheophyta</taxon>
        <taxon>Spermatophyta</taxon>
        <taxon>Magnoliopsida</taxon>
        <taxon>eudicotyledons</taxon>
        <taxon>Gunneridae</taxon>
        <taxon>Pentapetalae</taxon>
        <taxon>rosids</taxon>
        <taxon>malvids</taxon>
        <taxon>Malvales</taxon>
        <taxon>Malvaceae</taxon>
        <taxon>Malvoideae</taxon>
        <taxon>Hibiscus</taxon>
    </lineage>
</organism>
<name>A0A6A2ZH35_HIBSY</name>
<reference evidence="4" key="1">
    <citation type="submission" date="2019-09" db="EMBL/GenBank/DDBJ databases">
        <title>Draft genome information of white flower Hibiscus syriacus.</title>
        <authorList>
            <person name="Kim Y.-M."/>
        </authorList>
    </citation>
    <scope>NUCLEOTIDE SEQUENCE [LARGE SCALE GENOMIC DNA]</scope>
    <source>
        <strain evidence="4">YM2019G1</strain>
    </source>
</reference>
<evidence type="ECO:0000313" key="5">
    <source>
        <dbReference type="Proteomes" id="UP000436088"/>
    </source>
</evidence>
<dbReference type="Gene3D" id="3.60.21.10">
    <property type="match status" value="2"/>
</dbReference>
<keyword evidence="1" id="KW-0732">Signal</keyword>
<comment type="caution">
    <text evidence="4">The sequence shown here is derived from an EMBL/GenBank/DDBJ whole genome shotgun (WGS) entry which is preliminary data.</text>
</comment>
<keyword evidence="2" id="KW-0378">Hydrolase</keyword>
<dbReference type="AlphaFoldDB" id="A0A6A2ZH35"/>
<evidence type="ECO:0000256" key="1">
    <source>
        <dbReference type="ARBA" id="ARBA00022729"/>
    </source>
</evidence>
<dbReference type="InterPro" id="IPR051558">
    <property type="entry name" value="Metallophosphoesterase_PAP"/>
</dbReference>
<dbReference type="InterPro" id="IPR029052">
    <property type="entry name" value="Metallo-depent_PP-like"/>
</dbReference>
<dbReference type="GO" id="GO:0016787">
    <property type="term" value="F:hydrolase activity"/>
    <property type="evidence" value="ECO:0007669"/>
    <property type="project" value="UniProtKB-KW"/>
</dbReference>
<evidence type="ECO:0000256" key="2">
    <source>
        <dbReference type="ARBA" id="ARBA00022801"/>
    </source>
</evidence>
<keyword evidence="5" id="KW-1185">Reference proteome</keyword>
<feature type="domain" description="Calcineurin-like phosphoesterase" evidence="3">
    <location>
        <begin position="32"/>
        <end position="180"/>
    </location>
</feature>